<keyword evidence="5" id="KW-1185">Reference proteome</keyword>
<dbReference type="EC" id="2.4.-.-" evidence="4"/>
<evidence type="ECO:0000259" key="3">
    <source>
        <dbReference type="Pfam" id="PF13439"/>
    </source>
</evidence>
<dbReference type="EMBL" id="CP126981">
    <property type="protein sequence ID" value="WIM88003.1"/>
    <property type="molecule type" value="Genomic_DNA"/>
</dbReference>
<dbReference type="RefSeq" id="WP_285187980.1">
    <property type="nucleotide sequence ID" value="NZ_CP126981.1"/>
</dbReference>
<dbReference type="GO" id="GO:0016757">
    <property type="term" value="F:glycosyltransferase activity"/>
    <property type="evidence" value="ECO:0007669"/>
    <property type="project" value="UniProtKB-KW"/>
</dbReference>
<organism evidence="4 5">
    <name type="scientific">Candidatus Mycobacterium wuenschmannii</name>
    <dbReference type="NCBI Taxonomy" id="3027808"/>
    <lineage>
        <taxon>Bacteria</taxon>
        <taxon>Bacillati</taxon>
        <taxon>Actinomycetota</taxon>
        <taxon>Actinomycetes</taxon>
        <taxon>Mycobacteriales</taxon>
        <taxon>Mycobacteriaceae</taxon>
        <taxon>Mycobacterium</taxon>
    </lineage>
</organism>
<evidence type="ECO:0000256" key="1">
    <source>
        <dbReference type="ARBA" id="ARBA00022676"/>
    </source>
</evidence>
<reference evidence="4 5" key="1">
    <citation type="journal article" date="2023" name="Microbiol. Resour. Announc.">
        <title>Complete Genome Sequence of Mycobacterium wuenschmanii, a novel Nontuberculous Mycobacterium Isolated from a captive population of Amazon Milk Frogs.</title>
        <authorList>
            <person name="Hicks J."/>
            <person name="Zeineldin M."/>
            <person name="Ward H."/>
            <person name="Wuenschmann A."/>
            <person name="Camp P."/>
            <person name="Farrell D."/>
            <person name="Lehman K."/>
            <person name="Thacker T."/>
            <person name="Cuthbert E."/>
        </authorList>
    </citation>
    <scope>NUCLEOTIDE SEQUENCE [LARGE SCALE GENOMIC DNA]</scope>
    <source>
        <strain evidence="4 5">Wuenschmanii</strain>
    </source>
</reference>
<protein>
    <submittedName>
        <fullName evidence="4">Glycosyltransferase</fullName>
        <ecNumber evidence="4">2.4.-.-</ecNumber>
    </submittedName>
</protein>
<gene>
    <name evidence="4" type="ORF">PT015_00230</name>
</gene>
<name>A0ABY8VWP0_9MYCO</name>
<dbReference type="InterPro" id="IPR028098">
    <property type="entry name" value="Glyco_trans_4-like_N"/>
</dbReference>
<dbReference type="Gene3D" id="3.40.50.2000">
    <property type="entry name" value="Glycogen Phosphorylase B"/>
    <property type="match status" value="2"/>
</dbReference>
<dbReference type="SUPFAM" id="SSF53756">
    <property type="entry name" value="UDP-Glycosyltransferase/glycogen phosphorylase"/>
    <property type="match status" value="1"/>
</dbReference>
<dbReference type="Pfam" id="PF13439">
    <property type="entry name" value="Glyco_transf_4"/>
    <property type="match status" value="1"/>
</dbReference>
<evidence type="ECO:0000313" key="5">
    <source>
        <dbReference type="Proteomes" id="UP001236585"/>
    </source>
</evidence>
<evidence type="ECO:0000256" key="2">
    <source>
        <dbReference type="ARBA" id="ARBA00022679"/>
    </source>
</evidence>
<accession>A0ABY8VWP0</accession>
<keyword evidence="1 4" id="KW-0328">Glycosyltransferase</keyword>
<dbReference type="Proteomes" id="UP001236585">
    <property type="component" value="Chromosome"/>
</dbReference>
<feature type="domain" description="Glycosyltransferase subfamily 4-like N-terminal" evidence="3">
    <location>
        <begin position="10"/>
        <end position="149"/>
    </location>
</feature>
<keyword evidence="2 4" id="KW-0808">Transferase</keyword>
<evidence type="ECO:0000313" key="4">
    <source>
        <dbReference type="EMBL" id="WIM88003.1"/>
    </source>
</evidence>
<sequence length="356" mass="40392">MLRVASVPESHVYVRHLADPAAAATVVRLPDPVPTHGSTVPGAWWPPLMLEPDWIATHHHQFDVFHVHFGFDALSADTLAKVLTELRRRGKPLVYTAHDLRNPHHPDPTAHRAHLDLLVPAADEVITLTPGAAQQIRQQWDCAVTVLPHPHVAQRSLIERKRRRNSEHFTIGVHVKSLRANMDPFPVLDTLADLVTGLPGARLLINVHDELFKPDNHWYAPDAGAALMAYSRRPHVRVMVHPYFSEAQLWAYLSALNVSVLPYRFGTHSGWLEACYDLGTAVVAPRCGFFDEQRPCETYEFSEHSFDAESLRAAVRRLHRRYRENEHPPRATWPQRCAERVALAAAHHDLYHAVRQ</sequence>
<proteinExistence type="predicted"/>